<organism evidence="3 4">
    <name type="scientific">Pontibacillus litoralis JSM 072002</name>
    <dbReference type="NCBI Taxonomy" id="1385512"/>
    <lineage>
        <taxon>Bacteria</taxon>
        <taxon>Bacillati</taxon>
        <taxon>Bacillota</taxon>
        <taxon>Bacilli</taxon>
        <taxon>Bacillales</taxon>
        <taxon>Bacillaceae</taxon>
        <taxon>Pontibacillus</taxon>
    </lineage>
</organism>
<sequence>MNSKDFLIGSLIGGIVGASVALLFAPKSGKEMRDDLNEGATQVRDRAMEWKDMAYDKGNEFSEKAKQTTADWSKNVSDKSQQLSDKVKSTVDGIKYKQEEWEEVAEDVAEEVAEAIEEAAEELHRQQEVASNTQV</sequence>
<dbReference type="AlphaFoldDB" id="A0A0A5GAV0"/>
<feature type="transmembrane region" description="Helical" evidence="2">
    <location>
        <begin position="6"/>
        <end position="25"/>
    </location>
</feature>
<dbReference type="Pfam" id="PF12732">
    <property type="entry name" value="YtxH"/>
    <property type="match status" value="1"/>
</dbReference>
<reference evidence="3 4" key="1">
    <citation type="submission" date="2013-08" db="EMBL/GenBank/DDBJ databases">
        <authorList>
            <person name="Huang J."/>
            <person name="Wang G."/>
        </authorList>
    </citation>
    <scope>NUCLEOTIDE SEQUENCE [LARGE SCALE GENOMIC DNA]</scope>
    <source>
        <strain evidence="3 4">JSM 072002</strain>
    </source>
</reference>
<dbReference type="EMBL" id="AVPG01000001">
    <property type="protein sequence ID" value="KGX89149.1"/>
    <property type="molecule type" value="Genomic_DNA"/>
</dbReference>
<evidence type="ECO:0000313" key="3">
    <source>
        <dbReference type="EMBL" id="KGX89149.1"/>
    </source>
</evidence>
<comment type="caution">
    <text evidence="3">The sequence shown here is derived from an EMBL/GenBank/DDBJ whole genome shotgun (WGS) entry which is preliminary data.</text>
</comment>
<keyword evidence="2" id="KW-0812">Transmembrane</keyword>
<evidence type="ECO:0000256" key="2">
    <source>
        <dbReference type="SAM" id="Phobius"/>
    </source>
</evidence>
<protein>
    <recommendedName>
        <fullName evidence="5">General stress protein</fullName>
    </recommendedName>
</protein>
<name>A0A0A5GAV0_9BACI</name>
<accession>A0A0A5GAV0</accession>
<evidence type="ECO:0008006" key="5">
    <source>
        <dbReference type="Google" id="ProtNLM"/>
    </source>
</evidence>
<dbReference type="STRING" id="1385512.N784_02145"/>
<keyword evidence="2" id="KW-1133">Transmembrane helix</keyword>
<dbReference type="PANTHER" id="PTHR35792:SF1">
    <property type="entry name" value="SLL0268 PROTEIN"/>
    <property type="match status" value="1"/>
</dbReference>
<feature type="coiled-coil region" evidence="1">
    <location>
        <begin position="98"/>
        <end position="133"/>
    </location>
</feature>
<keyword evidence="4" id="KW-1185">Reference proteome</keyword>
<dbReference type="eggNOG" id="COG4980">
    <property type="taxonomic scope" value="Bacteria"/>
</dbReference>
<evidence type="ECO:0000256" key="1">
    <source>
        <dbReference type="SAM" id="Coils"/>
    </source>
</evidence>
<dbReference type="Gene3D" id="1.20.120.20">
    <property type="entry name" value="Apolipoprotein"/>
    <property type="match status" value="1"/>
</dbReference>
<evidence type="ECO:0000313" key="4">
    <source>
        <dbReference type="Proteomes" id="UP000030401"/>
    </source>
</evidence>
<keyword evidence="2" id="KW-0472">Membrane</keyword>
<proteinExistence type="predicted"/>
<dbReference type="PANTHER" id="PTHR35792">
    <property type="entry name" value="GENERAL STRESS PROTEIN"/>
    <property type="match status" value="1"/>
</dbReference>
<keyword evidence="1" id="KW-0175">Coiled coil</keyword>
<dbReference type="InterPro" id="IPR024623">
    <property type="entry name" value="YtxH"/>
</dbReference>
<dbReference type="Proteomes" id="UP000030401">
    <property type="component" value="Unassembled WGS sequence"/>
</dbReference>
<dbReference type="SUPFAM" id="SSF58113">
    <property type="entry name" value="Apolipoprotein A-I"/>
    <property type="match status" value="1"/>
</dbReference>
<dbReference type="InterPro" id="IPR052928">
    <property type="entry name" value="Desiccation-related_membrane"/>
</dbReference>
<gene>
    <name evidence="3" type="ORF">N784_02145</name>
</gene>